<dbReference type="InterPro" id="IPR003033">
    <property type="entry name" value="SCP2_sterol-bd_dom"/>
</dbReference>
<reference evidence="5 6" key="1">
    <citation type="submission" date="2018-03" db="EMBL/GenBank/DDBJ databases">
        <title>Genomic Encyclopedia of Type Strains, Phase III (KMG-III): the genomes of soil and plant-associated and newly described type strains.</title>
        <authorList>
            <person name="Whitman W."/>
        </authorList>
    </citation>
    <scope>NUCLEOTIDE SEQUENCE [LARGE SCALE GENOMIC DNA]</scope>
    <source>
        <strain evidence="5 6">CGMCC 4.7104</strain>
    </source>
</reference>
<dbReference type="Proteomes" id="UP000238312">
    <property type="component" value="Unassembled WGS sequence"/>
</dbReference>
<dbReference type="InterPro" id="IPR036527">
    <property type="entry name" value="SCP2_sterol-bd_dom_sf"/>
</dbReference>
<evidence type="ECO:0000256" key="1">
    <source>
        <dbReference type="ARBA" id="ARBA00023015"/>
    </source>
</evidence>
<feature type="domain" description="HTH hxlR-type" evidence="4">
    <location>
        <begin position="17"/>
        <end position="115"/>
    </location>
</feature>
<accession>A0A2T0LK62</accession>
<gene>
    <name evidence="5" type="ORF">B0I32_1583</name>
</gene>
<dbReference type="InterPro" id="IPR002577">
    <property type="entry name" value="HTH_HxlR"/>
</dbReference>
<dbReference type="Pfam" id="PF02036">
    <property type="entry name" value="SCP2"/>
    <property type="match status" value="1"/>
</dbReference>
<dbReference type="InterPro" id="IPR036388">
    <property type="entry name" value="WH-like_DNA-bd_sf"/>
</dbReference>
<proteinExistence type="predicted"/>
<dbReference type="Gene3D" id="1.10.10.10">
    <property type="entry name" value="Winged helix-like DNA-binding domain superfamily/Winged helix DNA-binding domain"/>
    <property type="match status" value="1"/>
</dbReference>
<dbReference type="GO" id="GO:0003677">
    <property type="term" value="F:DNA binding"/>
    <property type="evidence" value="ECO:0007669"/>
    <property type="project" value="UniProtKB-KW"/>
</dbReference>
<dbReference type="Pfam" id="PF01638">
    <property type="entry name" value="HxlR"/>
    <property type="match status" value="1"/>
</dbReference>
<dbReference type="CDD" id="cd00090">
    <property type="entry name" value="HTH_ARSR"/>
    <property type="match status" value="1"/>
</dbReference>
<dbReference type="PROSITE" id="PS51118">
    <property type="entry name" value="HTH_HXLR"/>
    <property type="match status" value="1"/>
</dbReference>
<organism evidence="5 6">
    <name type="scientific">Nonomuraea fuscirosea</name>
    <dbReference type="NCBI Taxonomy" id="1291556"/>
    <lineage>
        <taxon>Bacteria</taxon>
        <taxon>Bacillati</taxon>
        <taxon>Actinomycetota</taxon>
        <taxon>Actinomycetes</taxon>
        <taxon>Streptosporangiales</taxon>
        <taxon>Streptosporangiaceae</taxon>
        <taxon>Nonomuraea</taxon>
    </lineage>
</organism>
<keyword evidence="1" id="KW-0805">Transcription regulation</keyword>
<dbReference type="Gene3D" id="3.30.1050.10">
    <property type="entry name" value="SCP2 sterol-binding domain"/>
    <property type="match status" value="1"/>
</dbReference>
<keyword evidence="2" id="KW-0238">DNA-binding</keyword>
<dbReference type="OrthoDB" id="9792527at2"/>
<keyword evidence="3" id="KW-0804">Transcription</keyword>
<dbReference type="PANTHER" id="PTHR33204">
    <property type="entry name" value="TRANSCRIPTIONAL REGULATOR, MARR FAMILY"/>
    <property type="match status" value="1"/>
</dbReference>
<dbReference type="SUPFAM" id="SSF46785">
    <property type="entry name" value="Winged helix' DNA-binding domain"/>
    <property type="match status" value="1"/>
</dbReference>
<evidence type="ECO:0000313" key="5">
    <source>
        <dbReference type="EMBL" id="PRX43205.1"/>
    </source>
</evidence>
<evidence type="ECO:0000259" key="4">
    <source>
        <dbReference type="PROSITE" id="PS51118"/>
    </source>
</evidence>
<evidence type="ECO:0000256" key="3">
    <source>
        <dbReference type="ARBA" id="ARBA00023163"/>
    </source>
</evidence>
<dbReference type="AlphaFoldDB" id="A0A2T0LK62"/>
<evidence type="ECO:0000313" key="6">
    <source>
        <dbReference type="Proteomes" id="UP000238312"/>
    </source>
</evidence>
<dbReference type="PANTHER" id="PTHR33204:SF18">
    <property type="entry name" value="TRANSCRIPTIONAL REGULATORY PROTEIN"/>
    <property type="match status" value="1"/>
</dbReference>
<protein>
    <submittedName>
        <fullName evidence="5">HxlR family transcriptional regulator</fullName>
    </submittedName>
</protein>
<dbReference type="InterPro" id="IPR036390">
    <property type="entry name" value="WH_DNA-bd_sf"/>
</dbReference>
<evidence type="ECO:0000256" key="2">
    <source>
        <dbReference type="ARBA" id="ARBA00023125"/>
    </source>
</evidence>
<dbReference type="InterPro" id="IPR011991">
    <property type="entry name" value="ArsR-like_HTH"/>
</dbReference>
<dbReference type="EMBL" id="PVNG01000058">
    <property type="protein sequence ID" value="PRX43205.1"/>
    <property type="molecule type" value="Genomic_DNA"/>
</dbReference>
<comment type="caution">
    <text evidence="5">The sequence shown here is derived from an EMBL/GenBank/DDBJ whole genome shotgun (WGS) entry which is preliminary data.</text>
</comment>
<dbReference type="SUPFAM" id="SSF55718">
    <property type="entry name" value="SCP-like"/>
    <property type="match status" value="1"/>
</dbReference>
<sequence>MCYPGSVSGKRSYGDPCGVARGLDVIGERWALLVVRDLLLGPKRFNDLLDGLPGVSPNVLSQRLRELIEHGVVQRRDLPAPARVRLYELTEWGYGLEPLLLHLGRWGSRTAPRSTGSLGIDSLLLSIKASFDPTRATELRGVYEFHIDAAPYLAEVTGDSVQISRDTAAGQPDATLTTDIDTLRAVCNHQISFSAALESAALRLDGDEHAKRRLTDLLLASFAPAPQPSKAP</sequence>
<name>A0A2T0LK62_9ACTN</name>
<keyword evidence="6" id="KW-1185">Reference proteome</keyword>